<evidence type="ECO:0000256" key="1">
    <source>
        <dbReference type="ARBA" id="ARBA00022679"/>
    </source>
</evidence>
<dbReference type="GO" id="GO:0006749">
    <property type="term" value="P:glutathione metabolic process"/>
    <property type="evidence" value="ECO:0007669"/>
    <property type="project" value="InterPro"/>
</dbReference>
<evidence type="ECO:0000313" key="7">
    <source>
        <dbReference type="EMBL" id="CAN65827.1"/>
    </source>
</evidence>
<dbReference type="Gene3D" id="1.20.1050.10">
    <property type="match status" value="1"/>
</dbReference>
<reference evidence="7" key="1">
    <citation type="journal article" date="2007" name="PLoS ONE">
        <title>The first genome sequence of an elite grapevine cultivar (Pinot noir Vitis vinifera L.): coping with a highly heterozygous genome.</title>
        <authorList>
            <person name="Velasco R."/>
            <person name="Zharkikh A."/>
            <person name="Troggio M."/>
            <person name="Cartwright D.A."/>
            <person name="Cestaro A."/>
            <person name="Pruss D."/>
            <person name="Pindo M."/>
            <person name="FitzGerald L.M."/>
            <person name="Vezzulli S."/>
            <person name="Reid J."/>
            <person name="Malacarne G."/>
            <person name="Iliev D."/>
            <person name="Coppola G."/>
            <person name="Wardell B."/>
            <person name="Micheletti D."/>
            <person name="Macalma T."/>
            <person name="Facci M."/>
            <person name="Mitchell J.T."/>
            <person name="Perazzolli M."/>
            <person name="Eldredge G."/>
            <person name="Gatto P."/>
            <person name="Oyzerski R."/>
            <person name="Moretto M."/>
            <person name="Gutin N."/>
            <person name="Stefanini M."/>
            <person name="Chen Y."/>
            <person name="Segala C."/>
            <person name="Davenport C."/>
            <person name="Dematte L."/>
            <person name="Mraz A."/>
            <person name="Battilana J."/>
            <person name="Stormo K."/>
            <person name="Costa F."/>
            <person name="Tao Q."/>
            <person name="Si-Ammour A."/>
            <person name="Harkins T."/>
            <person name="Lackey A."/>
            <person name="Perbost C."/>
            <person name="Taillon B."/>
            <person name="Stella A."/>
            <person name="Solovyev V."/>
            <person name="Fawcett J.A."/>
            <person name="Sterck L."/>
            <person name="Vandepoele K."/>
            <person name="Grando S.M."/>
            <person name="Toppo S."/>
            <person name="Moser C."/>
            <person name="Lanchbury J."/>
            <person name="Bogden R."/>
            <person name="Skolnick M."/>
            <person name="Sgaramella V."/>
            <person name="Bhatnagar S.K."/>
            <person name="Fontana P."/>
            <person name="Gutin A."/>
            <person name="Van de Peer Y."/>
            <person name="Salamini F."/>
            <person name="Viola R."/>
        </authorList>
    </citation>
    <scope>NUCLEOTIDE SEQUENCE</scope>
</reference>
<dbReference type="FunFam" id="3.40.30.10:FF:000014">
    <property type="entry name" value="Tau class glutathione S-transferase"/>
    <property type="match status" value="1"/>
</dbReference>
<dbReference type="InterPro" id="IPR004045">
    <property type="entry name" value="Glutathione_S-Trfase_N"/>
</dbReference>
<dbReference type="InterPro" id="IPR040079">
    <property type="entry name" value="Glutathione_S-Trfase"/>
</dbReference>
<protein>
    <recommendedName>
        <fullName evidence="3">Glutathione S-transferase</fullName>
        <ecNumber evidence="3">2.5.1.18</ecNumber>
    </recommendedName>
</protein>
<dbReference type="EMBL" id="AM464927">
    <property type="protein sequence ID" value="CAN65827.1"/>
    <property type="molecule type" value="Genomic_DNA"/>
</dbReference>
<comment type="catalytic activity">
    <reaction evidence="2 3">
        <text>RX + glutathione = an S-substituted glutathione + a halide anion + H(+)</text>
        <dbReference type="Rhea" id="RHEA:16437"/>
        <dbReference type="ChEBI" id="CHEBI:15378"/>
        <dbReference type="ChEBI" id="CHEBI:16042"/>
        <dbReference type="ChEBI" id="CHEBI:17792"/>
        <dbReference type="ChEBI" id="CHEBI:57925"/>
        <dbReference type="ChEBI" id="CHEBI:90779"/>
        <dbReference type="EC" id="2.5.1.18"/>
    </reaction>
</comment>
<feature type="signal peptide" evidence="4">
    <location>
        <begin position="1"/>
        <end position="15"/>
    </location>
</feature>
<dbReference type="Pfam" id="PF25907">
    <property type="entry name" value="DUF7962"/>
    <property type="match status" value="1"/>
</dbReference>
<keyword evidence="4" id="KW-0732">Signal</keyword>
<feature type="chain" id="PRO_5012452128" description="Glutathione S-transferase" evidence="4">
    <location>
        <begin position="16"/>
        <end position="241"/>
    </location>
</feature>
<keyword evidence="1 3" id="KW-0808">Transferase</keyword>
<gene>
    <name evidence="7" type="ORF">VITISV_013854</name>
</gene>
<dbReference type="ExpressionAtlas" id="A5BMR6">
    <property type="expression patterns" value="baseline"/>
</dbReference>
<dbReference type="PROSITE" id="PS50404">
    <property type="entry name" value="GST_NTER"/>
    <property type="match status" value="1"/>
</dbReference>
<dbReference type="InterPro" id="IPR045074">
    <property type="entry name" value="GST_C_Tau"/>
</dbReference>
<dbReference type="InterPro" id="IPR010987">
    <property type="entry name" value="Glutathione-S-Trfase_C-like"/>
</dbReference>
<proteinExistence type="inferred from homology"/>
<dbReference type="PROSITE" id="PS50405">
    <property type="entry name" value="GST_CTER"/>
    <property type="match status" value="1"/>
</dbReference>
<organism evidence="7">
    <name type="scientific">Vitis vinifera</name>
    <name type="common">Grape</name>
    <dbReference type="NCBI Taxonomy" id="29760"/>
    <lineage>
        <taxon>Eukaryota</taxon>
        <taxon>Viridiplantae</taxon>
        <taxon>Streptophyta</taxon>
        <taxon>Embryophyta</taxon>
        <taxon>Tracheophyta</taxon>
        <taxon>Spermatophyta</taxon>
        <taxon>Magnoliopsida</taxon>
        <taxon>eudicotyledons</taxon>
        <taxon>Gunneridae</taxon>
        <taxon>Pentapetalae</taxon>
        <taxon>rosids</taxon>
        <taxon>Vitales</taxon>
        <taxon>Vitaceae</taxon>
        <taxon>Viteae</taxon>
        <taxon>Vitis</taxon>
    </lineage>
</organism>
<dbReference type="SFLD" id="SFLDG00358">
    <property type="entry name" value="Main_(cytGST)"/>
    <property type="match status" value="1"/>
</dbReference>
<dbReference type="CDD" id="cd03058">
    <property type="entry name" value="GST_N_Tau"/>
    <property type="match status" value="1"/>
</dbReference>
<dbReference type="InterPro" id="IPR058268">
    <property type="entry name" value="DUF7962"/>
</dbReference>
<dbReference type="SFLD" id="SFLDS00019">
    <property type="entry name" value="Glutathione_Transferase_(cytos"/>
    <property type="match status" value="1"/>
</dbReference>
<dbReference type="PANTHER" id="PTHR11260">
    <property type="entry name" value="GLUTATHIONE S-TRANSFERASE, GST, SUPERFAMILY, GST DOMAIN CONTAINING"/>
    <property type="match status" value="1"/>
</dbReference>
<dbReference type="PANTHER" id="PTHR11260:SF775">
    <property type="entry name" value="GLUTATHIONE S-TRANSFERASE U10"/>
    <property type="match status" value="1"/>
</dbReference>
<dbReference type="AlphaFoldDB" id="A5BMR6"/>
<sequence>MAGVKLLGFWATSFAYRVIWTLKLKGINYEYIEEDLHNKSQLLLHHNPVHKKVPLLLHGDKAVAESLVILEYIEETWPENPLLPTDAYERAMTRFWINFGESNQEKAIKETVEILKIIEEQSLGDKKFFGGEAIGLVDIAFGWLAYWFEGIEEAVGTKLLNSTTFPRLHAWIQNFKQVPVIKENLPDRPAHGALGHGYGDPEPLGECRQGFEPTVLKDWQLENHSDGCVRKTPRQCGNRGI</sequence>
<comment type="function">
    <text evidence="3">Is involved in the conjugation of reduced glutathione to a wide number of exogenous and endogenous hydrophobic electrophiles.</text>
</comment>
<dbReference type="SUPFAM" id="SSF47616">
    <property type="entry name" value="GST C-terminal domain-like"/>
    <property type="match status" value="1"/>
</dbReference>
<comment type="subcellular location">
    <subcellularLocation>
        <location evidence="3">Cytoplasm</location>
        <location evidence="3">Cytosol</location>
    </subcellularLocation>
</comment>
<dbReference type="InterPro" id="IPR036282">
    <property type="entry name" value="Glutathione-S-Trfase_C_sf"/>
</dbReference>
<dbReference type="Pfam" id="PF02798">
    <property type="entry name" value="GST_N"/>
    <property type="match status" value="1"/>
</dbReference>
<feature type="domain" description="GST N-terminal" evidence="5">
    <location>
        <begin position="2"/>
        <end position="81"/>
    </location>
</feature>
<evidence type="ECO:0000256" key="4">
    <source>
        <dbReference type="SAM" id="SignalP"/>
    </source>
</evidence>
<comment type="similarity">
    <text evidence="3">Belongs to the GST superfamily.</text>
</comment>
<dbReference type="EC" id="2.5.1.18" evidence="3"/>
<evidence type="ECO:0000256" key="2">
    <source>
        <dbReference type="ARBA" id="ARBA00047960"/>
    </source>
</evidence>
<dbReference type="CDD" id="cd03185">
    <property type="entry name" value="GST_C_Tau"/>
    <property type="match status" value="1"/>
</dbReference>
<evidence type="ECO:0000256" key="3">
    <source>
        <dbReference type="RuleBase" id="RU369102"/>
    </source>
</evidence>
<dbReference type="SUPFAM" id="SSF52833">
    <property type="entry name" value="Thioredoxin-like"/>
    <property type="match status" value="1"/>
</dbReference>
<feature type="domain" description="GST C-terminal" evidence="6">
    <location>
        <begin position="59"/>
        <end position="193"/>
    </location>
</feature>
<dbReference type="InterPro" id="IPR045073">
    <property type="entry name" value="Omega/Tau-like"/>
</dbReference>
<evidence type="ECO:0000259" key="5">
    <source>
        <dbReference type="PROSITE" id="PS50404"/>
    </source>
</evidence>
<evidence type="ECO:0000259" key="6">
    <source>
        <dbReference type="PROSITE" id="PS50405"/>
    </source>
</evidence>
<name>A5BMR6_VITVI</name>
<dbReference type="GO" id="GO:0004364">
    <property type="term" value="F:glutathione transferase activity"/>
    <property type="evidence" value="ECO:0007669"/>
    <property type="project" value="UniProtKB-EC"/>
</dbReference>
<accession>A5BMR6</accession>
<dbReference type="Gene3D" id="3.40.30.10">
    <property type="entry name" value="Glutaredoxin"/>
    <property type="match status" value="1"/>
</dbReference>
<dbReference type="InterPro" id="IPR036249">
    <property type="entry name" value="Thioredoxin-like_sf"/>
</dbReference>
<keyword evidence="3" id="KW-0963">Cytoplasm</keyword>